<dbReference type="PROSITE" id="PS00079">
    <property type="entry name" value="MULTICOPPER_OXIDASE1"/>
    <property type="match status" value="1"/>
</dbReference>
<dbReference type="InterPro" id="IPR017761">
    <property type="entry name" value="Laccase"/>
</dbReference>
<name>A0A9Q1RSV9_9SOLA</name>
<feature type="transmembrane region" description="Helical" evidence="22">
    <location>
        <begin position="409"/>
        <end position="433"/>
    </location>
</feature>
<dbReference type="Pfam" id="PF07732">
    <property type="entry name" value="Cu-oxidase_3"/>
    <property type="match status" value="1"/>
</dbReference>
<comment type="subcellular location">
    <subcellularLocation>
        <location evidence="2">Membrane</location>
        <topology evidence="2">Multi-pass membrane protein</topology>
    </subcellularLocation>
    <subcellularLocation>
        <location evidence="3 20">Secreted</location>
        <location evidence="3 20">Extracellular space</location>
        <location evidence="3 20">Apoplast</location>
    </subcellularLocation>
</comment>
<comment type="cofactor">
    <cofactor evidence="20">
        <name>Cu cation</name>
        <dbReference type="ChEBI" id="CHEBI:23378"/>
    </cofactor>
    <text evidence="20">Binds 4 Cu cations per monomer.</text>
</comment>
<dbReference type="GO" id="GO:0048046">
    <property type="term" value="C:apoplast"/>
    <property type="evidence" value="ECO:0007669"/>
    <property type="project" value="UniProtKB-SubCell"/>
</dbReference>
<evidence type="ECO:0000256" key="20">
    <source>
        <dbReference type="RuleBase" id="RU361119"/>
    </source>
</evidence>
<evidence type="ECO:0000256" key="22">
    <source>
        <dbReference type="SAM" id="Phobius"/>
    </source>
</evidence>
<feature type="compositionally biased region" description="Acidic residues" evidence="21">
    <location>
        <begin position="18"/>
        <end position="37"/>
    </location>
</feature>
<dbReference type="CDD" id="cd13875">
    <property type="entry name" value="CuRO_2_LCC_plant"/>
    <property type="match status" value="1"/>
</dbReference>
<feature type="domain" description="Plastocyanin-like" evidence="23">
    <location>
        <begin position="675"/>
        <end position="826"/>
    </location>
</feature>
<evidence type="ECO:0000256" key="17">
    <source>
        <dbReference type="ARBA" id="ARBA00023180"/>
    </source>
</evidence>
<evidence type="ECO:0000256" key="2">
    <source>
        <dbReference type="ARBA" id="ARBA00004141"/>
    </source>
</evidence>
<evidence type="ECO:0000313" key="28">
    <source>
        <dbReference type="Proteomes" id="UP001152561"/>
    </source>
</evidence>
<dbReference type="SUPFAM" id="SSF49503">
    <property type="entry name" value="Cupredoxins"/>
    <property type="match status" value="3"/>
</dbReference>
<dbReference type="FunFam" id="2.60.40.420:FF:000062">
    <property type="entry name" value="Laccase"/>
    <property type="match status" value="1"/>
</dbReference>
<evidence type="ECO:0000259" key="26">
    <source>
        <dbReference type="Pfam" id="PF07732"/>
    </source>
</evidence>
<comment type="similarity">
    <text evidence="19">Belongs to the amino acid/polyamine transporter 2 family. Amino acid/auxin permease (AAAP) (TC 2.A.18.5) subfamily.</text>
</comment>
<dbReference type="Proteomes" id="UP001152561">
    <property type="component" value="Unassembled WGS sequence"/>
</dbReference>
<feature type="transmembrane region" description="Helical" evidence="22">
    <location>
        <begin position="263"/>
        <end position="283"/>
    </location>
</feature>
<gene>
    <name evidence="27" type="ORF">K7X08_037690</name>
</gene>
<evidence type="ECO:0000256" key="12">
    <source>
        <dbReference type="ARBA" id="ARBA00022970"/>
    </source>
</evidence>
<evidence type="ECO:0000259" key="25">
    <source>
        <dbReference type="Pfam" id="PF07731"/>
    </source>
</evidence>
<feature type="region of interest" description="Disordered" evidence="21">
    <location>
        <begin position="1"/>
        <end position="65"/>
    </location>
</feature>
<evidence type="ECO:0000256" key="13">
    <source>
        <dbReference type="ARBA" id="ARBA00022989"/>
    </source>
</evidence>
<dbReference type="InterPro" id="IPR001117">
    <property type="entry name" value="Cu-oxidase_2nd"/>
</dbReference>
<keyword evidence="14 20" id="KW-0560">Oxidoreductase</keyword>
<feature type="compositionally biased region" description="Polar residues" evidence="21">
    <location>
        <begin position="52"/>
        <end position="65"/>
    </location>
</feature>
<evidence type="ECO:0000256" key="18">
    <source>
        <dbReference type="ARBA" id="ARBA00023185"/>
    </source>
</evidence>
<dbReference type="Pfam" id="PF07731">
    <property type="entry name" value="Cu-oxidase_2"/>
    <property type="match status" value="1"/>
</dbReference>
<evidence type="ECO:0000256" key="5">
    <source>
        <dbReference type="ARBA" id="ARBA00012297"/>
    </source>
</evidence>
<evidence type="ECO:0000256" key="15">
    <source>
        <dbReference type="ARBA" id="ARBA00023008"/>
    </source>
</evidence>
<dbReference type="FunFam" id="2.60.40.420:FF:000049">
    <property type="entry name" value="Laccase"/>
    <property type="match status" value="1"/>
</dbReference>
<evidence type="ECO:0000259" key="23">
    <source>
        <dbReference type="Pfam" id="PF00394"/>
    </source>
</evidence>
<dbReference type="PANTHER" id="PTHR11709:SF474">
    <property type="entry name" value="LACCASE"/>
    <property type="match status" value="1"/>
</dbReference>
<evidence type="ECO:0000256" key="3">
    <source>
        <dbReference type="ARBA" id="ARBA00004271"/>
    </source>
</evidence>
<evidence type="ECO:0000256" key="4">
    <source>
        <dbReference type="ARBA" id="ARBA00010609"/>
    </source>
</evidence>
<keyword evidence="7 20" id="KW-0052">Apoplast</keyword>
<keyword evidence="16 22" id="KW-0472">Membrane</keyword>
<feature type="transmembrane region" description="Helical" evidence="22">
    <location>
        <begin position="218"/>
        <end position="243"/>
    </location>
</feature>
<dbReference type="GO" id="GO:0052716">
    <property type="term" value="F:hydroquinone:oxygen oxidoreductase activity"/>
    <property type="evidence" value="ECO:0007669"/>
    <property type="project" value="UniProtKB-EC"/>
</dbReference>
<feature type="compositionally biased region" description="Basic and acidic residues" evidence="21">
    <location>
        <begin position="1"/>
        <end position="11"/>
    </location>
</feature>
<evidence type="ECO:0000256" key="9">
    <source>
        <dbReference type="ARBA" id="ARBA00022692"/>
    </source>
</evidence>
<dbReference type="NCBIfam" id="TIGR03389">
    <property type="entry name" value="laccase"/>
    <property type="match status" value="1"/>
</dbReference>
<dbReference type="InterPro" id="IPR011707">
    <property type="entry name" value="Cu-oxidase-like_N"/>
</dbReference>
<proteinExistence type="inferred from homology"/>
<keyword evidence="9 22" id="KW-0812">Transmembrane</keyword>
<keyword evidence="18 20" id="KW-0439">Lignin degradation</keyword>
<dbReference type="InterPro" id="IPR034289">
    <property type="entry name" value="CuRO_3_LCC"/>
</dbReference>
<dbReference type="OrthoDB" id="655540at2759"/>
<dbReference type="Pfam" id="PF00394">
    <property type="entry name" value="Cu-oxidase"/>
    <property type="match status" value="1"/>
</dbReference>
<comment type="catalytic activity">
    <reaction evidence="1 20">
        <text>4 hydroquinone + O2 = 4 benzosemiquinone + 2 H2O</text>
        <dbReference type="Rhea" id="RHEA:11276"/>
        <dbReference type="ChEBI" id="CHEBI:15377"/>
        <dbReference type="ChEBI" id="CHEBI:15379"/>
        <dbReference type="ChEBI" id="CHEBI:17594"/>
        <dbReference type="ChEBI" id="CHEBI:17977"/>
        <dbReference type="EC" id="1.10.3.2"/>
    </reaction>
</comment>
<feature type="transmembrane region" description="Helical" evidence="22">
    <location>
        <begin position="365"/>
        <end position="389"/>
    </location>
</feature>
<keyword evidence="13 22" id="KW-1133">Transmembrane helix</keyword>
<dbReference type="InterPro" id="IPR013057">
    <property type="entry name" value="AA_transpt_TM"/>
</dbReference>
<dbReference type="PROSITE" id="PS00080">
    <property type="entry name" value="MULTICOPPER_OXIDASE2"/>
    <property type="match status" value="1"/>
</dbReference>
<feature type="transmembrane region" description="Helical" evidence="22">
    <location>
        <begin position="506"/>
        <end position="528"/>
    </location>
</feature>
<feature type="transmembrane region" description="Helical" evidence="22">
    <location>
        <begin position="445"/>
        <end position="466"/>
    </location>
</feature>
<protein>
    <recommendedName>
        <fullName evidence="5 20">Laccase</fullName>
        <ecNumber evidence="5 20">1.10.3.2</ecNumber>
    </recommendedName>
    <alternativeName>
        <fullName evidence="20">Benzenediol:oxygen oxidoreductase</fullName>
    </alternativeName>
    <alternativeName>
        <fullName evidence="20">Diphenol oxidase</fullName>
    </alternativeName>
    <alternativeName>
        <fullName evidence="20">Urishiol oxidase</fullName>
    </alternativeName>
</protein>
<evidence type="ECO:0000256" key="16">
    <source>
        <dbReference type="ARBA" id="ARBA00023136"/>
    </source>
</evidence>
<sequence>MGMRLDEEFGADRVLQIETDDEENEAHDTIDGDDDSGSDLTNNSPQAPFHSQIGNHDSPSWPQSYRKSMDMFTGVTPPSLSFLKGSSLLSSAYLRSQNPTPQHSLCKPLISSQSLDKEDVPPLNPSKLSIVSSAIFSAPELPPSQQCSYTQSVLNAINALCGIGILSTPYALKEGGWCSLFLLLLFGVITLYTGILLKKCLESSPGIETYPDIGQAAFGLFGRIFIAIALYAELYSSCIEYLIMMSDNLGALFPNSHMQFAGIHLDSYQMCAIISTLVILPTVWLRNLSLLSIISAGGVIALILVVICLLWVGVINEVGFHPSGTALNIAKLPVTIGLYSFCYGSHSVFPNIYSSMKEPSRFPSVLFISFSIAFFSYLGVAVCGFLMFGENTKPQFTLNLPAKLVTSKVAAWTVVVTPLTKYAITITPVAFGIEEFLPSPQLRSYGVSILIRTLLVFSTLAISLSVPYFGSVMSLIGSSLVMLVSIILPCACYIKLTKDRITRFQLAACSFIIMVGLVSAVIGTYSALTTLCLIPQPAQAITRHYEFNITMQNVTRLCHTKSIVTVNGNFPGPRIVTREGDRLLIKVINHVPNNITIHWHGVRQLRNGWADGPAYITQCPIQTGQTYVYNYTIIGQRGTLWWHAHISWLRSTLYGPLIILPKKNVSYPFVKPYKEVPIIFGEWFNADPETIISQALQTGGGPNVSDAYTINGLPGLLYNCSAKDTFKLKVNPGKTYLLRMINAALNDELFFSIANHTLRVVEADALYVKPFETETVLITPGQTTNVLLKTKSEYPGATFLMTARPYVTGQGTFDNSTVAGILEYESPTLHLTKSMKKLPLFKPILPPLNDTSFATNFSKRLRSLASSKFPAKVPQNVDKRFFFTVGLGTNPCDKNQTCQGPNGTKFAASINNVSFVQPTAALLQSHFFGQSKGVYSPYFPVNPLNWFNYTGNPPNNTMVNNDTKVLVLLFNTSVELIMQDTSILGAESHPLHLHGFNFFVVGQGFGNYDSNKDPANFNLIDPVERNTIGVPSGGWVAIRFLADNPGVWFMHCHLEVHTSWGLKMAWLVLDGKLPNQKLLPPPSDLPQC</sequence>
<evidence type="ECO:0000259" key="24">
    <source>
        <dbReference type="Pfam" id="PF01490"/>
    </source>
</evidence>
<evidence type="ECO:0000313" key="27">
    <source>
        <dbReference type="EMBL" id="KAJ8570718.1"/>
    </source>
</evidence>
<keyword evidence="10 20" id="KW-0479">Metal-binding</keyword>
<feature type="domain" description="Amino acid transporter transmembrane" evidence="24">
    <location>
        <begin position="147"/>
        <end position="527"/>
    </location>
</feature>
<dbReference type="PANTHER" id="PTHR11709">
    <property type="entry name" value="MULTI-COPPER OXIDASE"/>
    <property type="match status" value="1"/>
</dbReference>
<keyword evidence="11 20" id="KW-0677">Repeat</keyword>
<comment type="caution">
    <text evidence="27">The sequence shown here is derived from an EMBL/GenBank/DDBJ whole genome shotgun (WGS) entry which is preliminary data.</text>
</comment>
<evidence type="ECO:0000256" key="14">
    <source>
        <dbReference type="ARBA" id="ARBA00023002"/>
    </source>
</evidence>
<evidence type="ECO:0000256" key="7">
    <source>
        <dbReference type="ARBA" id="ARBA00022523"/>
    </source>
</evidence>
<dbReference type="EC" id="1.10.3.2" evidence="5 20"/>
<feature type="domain" description="Plastocyanin-like" evidence="26">
    <location>
        <begin position="549"/>
        <end position="663"/>
    </location>
</feature>
<dbReference type="Gene3D" id="2.60.40.420">
    <property type="entry name" value="Cupredoxins - blue copper proteins"/>
    <property type="match status" value="3"/>
</dbReference>
<dbReference type="InterPro" id="IPR002355">
    <property type="entry name" value="Cu_oxidase_Cu_BS"/>
</dbReference>
<feature type="transmembrane region" description="Helical" evidence="22">
    <location>
        <begin position="290"/>
        <end position="312"/>
    </location>
</feature>
<feature type="domain" description="Plastocyanin-like" evidence="25">
    <location>
        <begin position="940"/>
        <end position="1070"/>
    </location>
</feature>
<dbReference type="GO" id="GO:0005507">
    <property type="term" value="F:copper ion binding"/>
    <property type="evidence" value="ECO:0007669"/>
    <property type="project" value="InterPro"/>
</dbReference>
<dbReference type="EMBL" id="JAJAGQ010000002">
    <property type="protein sequence ID" value="KAJ8570718.1"/>
    <property type="molecule type" value="Genomic_DNA"/>
</dbReference>
<accession>A0A9Q1RSV9</accession>
<keyword evidence="8 20" id="KW-0964">Secreted</keyword>
<keyword evidence="17" id="KW-0325">Glycoprotein</keyword>
<evidence type="ECO:0000256" key="19">
    <source>
        <dbReference type="ARBA" id="ARBA00049662"/>
    </source>
</evidence>
<reference evidence="28" key="1">
    <citation type="journal article" date="2023" name="Proc. Natl. Acad. Sci. U.S.A.">
        <title>Genomic and structural basis for evolution of tropane alkaloid biosynthesis.</title>
        <authorList>
            <person name="Wanga Y.-J."/>
            <person name="Taina T."/>
            <person name="Yua J.-Y."/>
            <person name="Lia J."/>
            <person name="Xua B."/>
            <person name="Chenc J."/>
            <person name="D'Auriad J.C."/>
            <person name="Huanga J.-P."/>
            <person name="Huanga S.-X."/>
        </authorList>
    </citation>
    <scope>NUCLEOTIDE SEQUENCE [LARGE SCALE GENOMIC DNA]</scope>
    <source>
        <strain evidence="28">cv. KIB-2019</strain>
    </source>
</reference>
<organism evidence="27 28">
    <name type="scientific">Anisodus acutangulus</name>
    <dbReference type="NCBI Taxonomy" id="402998"/>
    <lineage>
        <taxon>Eukaryota</taxon>
        <taxon>Viridiplantae</taxon>
        <taxon>Streptophyta</taxon>
        <taxon>Embryophyta</taxon>
        <taxon>Tracheophyta</taxon>
        <taxon>Spermatophyta</taxon>
        <taxon>Magnoliopsida</taxon>
        <taxon>eudicotyledons</taxon>
        <taxon>Gunneridae</taxon>
        <taxon>Pentapetalae</taxon>
        <taxon>asterids</taxon>
        <taxon>lamiids</taxon>
        <taxon>Solanales</taxon>
        <taxon>Solanaceae</taxon>
        <taxon>Solanoideae</taxon>
        <taxon>Hyoscyameae</taxon>
        <taxon>Anisodus</taxon>
    </lineage>
</organism>
<evidence type="ECO:0000256" key="6">
    <source>
        <dbReference type="ARBA" id="ARBA00022448"/>
    </source>
</evidence>
<dbReference type="InterPro" id="IPR045087">
    <property type="entry name" value="Cu-oxidase_fam"/>
</dbReference>
<dbReference type="GO" id="GO:0006865">
    <property type="term" value="P:amino acid transport"/>
    <property type="evidence" value="ECO:0007669"/>
    <property type="project" value="UniProtKB-KW"/>
</dbReference>
<keyword evidence="12" id="KW-0029">Amino-acid transport</keyword>
<evidence type="ECO:0000256" key="8">
    <source>
        <dbReference type="ARBA" id="ARBA00022525"/>
    </source>
</evidence>
<dbReference type="GO" id="GO:0046274">
    <property type="term" value="P:lignin catabolic process"/>
    <property type="evidence" value="ECO:0007669"/>
    <property type="project" value="UniProtKB-KW"/>
</dbReference>
<comment type="similarity">
    <text evidence="4 20">Belongs to the multicopper oxidase family.</text>
</comment>
<dbReference type="InterPro" id="IPR033138">
    <property type="entry name" value="Cu_oxidase_CS"/>
</dbReference>
<dbReference type="InterPro" id="IPR011706">
    <property type="entry name" value="Cu-oxidase_C"/>
</dbReference>
<dbReference type="InterPro" id="IPR008972">
    <property type="entry name" value="Cupredoxin"/>
</dbReference>
<comment type="function">
    <text evidence="20">Lignin degradation and detoxification of lignin-derived products.</text>
</comment>
<evidence type="ECO:0000256" key="1">
    <source>
        <dbReference type="ARBA" id="ARBA00000349"/>
    </source>
</evidence>
<dbReference type="InterPro" id="IPR034288">
    <property type="entry name" value="CuRO_1_LCC"/>
</dbReference>
<keyword evidence="6" id="KW-0813">Transport</keyword>
<evidence type="ECO:0000256" key="21">
    <source>
        <dbReference type="SAM" id="MobiDB-lite"/>
    </source>
</evidence>
<dbReference type="GO" id="GO:0016020">
    <property type="term" value="C:membrane"/>
    <property type="evidence" value="ECO:0007669"/>
    <property type="project" value="UniProtKB-SubCell"/>
</dbReference>
<dbReference type="Pfam" id="PF01490">
    <property type="entry name" value="Aa_trans"/>
    <property type="match status" value="1"/>
</dbReference>
<evidence type="ECO:0000256" key="10">
    <source>
        <dbReference type="ARBA" id="ARBA00022723"/>
    </source>
</evidence>
<keyword evidence="15 20" id="KW-0186">Copper</keyword>
<feature type="transmembrane region" description="Helical" evidence="22">
    <location>
        <begin position="472"/>
        <end position="494"/>
    </location>
</feature>
<dbReference type="FunFam" id="1.20.1740.10:FF:000047">
    <property type="entry name" value="Amino acid transporter AVT1A"/>
    <property type="match status" value="1"/>
</dbReference>
<feature type="transmembrane region" description="Helical" evidence="22">
    <location>
        <begin position="178"/>
        <end position="197"/>
    </location>
</feature>
<dbReference type="InterPro" id="IPR034285">
    <property type="entry name" value="CuRO_2_LCC"/>
</dbReference>
<evidence type="ECO:0000256" key="11">
    <source>
        <dbReference type="ARBA" id="ARBA00022737"/>
    </source>
</evidence>
<dbReference type="CDD" id="cd13897">
    <property type="entry name" value="CuRO_3_LCC_plant"/>
    <property type="match status" value="1"/>
</dbReference>
<dbReference type="AlphaFoldDB" id="A0A9Q1RSV9"/>
<dbReference type="CDD" id="cd13849">
    <property type="entry name" value="CuRO_1_LCC_plant"/>
    <property type="match status" value="1"/>
</dbReference>
<feature type="transmembrane region" description="Helical" evidence="22">
    <location>
        <begin position="332"/>
        <end position="353"/>
    </location>
</feature>
<keyword evidence="28" id="KW-1185">Reference proteome</keyword>